<protein>
    <submittedName>
        <fullName evidence="5">ABC transporter ATP-binding protein</fullName>
    </submittedName>
</protein>
<keyword evidence="2" id="KW-0547">Nucleotide-binding</keyword>
<keyword evidence="6" id="KW-1185">Reference proteome</keyword>
<sequence>MLELKNVIKRYEVGERPVVALDGVDLSIEPGTFVAVVGPSGSGKSTLLNMLGALDRPDSGTIAFNGREIAALDEEDQARFRRESIGFVFQFFNLLPAMTAWENVAMPALLAGTSLRKSKGRAVELLDLVGLGDRTEHRPAELSGGQMQRVAVARALMMDPPVILADEPSGNLDSRSGAEVIALLASLARDAERPRAIVMVTHDVAGAAVADRRITVADGRIVADERGAPCAQ</sequence>
<dbReference type="CDD" id="cd03255">
    <property type="entry name" value="ABC_MJ0796_LolCDE_FtsE"/>
    <property type="match status" value="1"/>
</dbReference>
<evidence type="ECO:0000256" key="2">
    <source>
        <dbReference type="ARBA" id="ARBA00022741"/>
    </source>
</evidence>
<accession>A0ABP6L6L6</accession>
<evidence type="ECO:0000313" key="5">
    <source>
        <dbReference type="EMBL" id="GAA3030478.1"/>
    </source>
</evidence>
<organism evidence="5 6">
    <name type="scientific">Gordonia defluvii</name>
    <dbReference type="NCBI Taxonomy" id="283718"/>
    <lineage>
        <taxon>Bacteria</taxon>
        <taxon>Bacillati</taxon>
        <taxon>Actinomycetota</taxon>
        <taxon>Actinomycetes</taxon>
        <taxon>Mycobacteriales</taxon>
        <taxon>Gordoniaceae</taxon>
        <taxon>Gordonia</taxon>
    </lineage>
</organism>
<evidence type="ECO:0000256" key="3">
    <source>
        <dbReference type="ARBA" id="ARBA00022840"/>
    </source>
</evidence>
<comment type="caution">
    <text evidence="5">The sequence shown here is derived from an EMBL/GenBank/DDBJ whole genome shotgun (WGS) entry which is preliminary data.</text>
</comment>
<dbReference type="InterPro" id="IPR015854">
    <property type="entry name" value="ABC_transpr_LolD-like"/>
</dbReference>
<dbReference type="Proteomes" id="UP001501035">
    <property type="component" value="Unassembled WGS sequence"/>
</dbReference>
<dbReference type="InterPro" id="IPR003593">
    <property type="entry name" value="AAA+_ATPase"/>
</dbReference>
<dbReference type="PROSITE" id="PS00211">
    <property type="entry name" value="ABC_TRANSPORTER_1"/>
    <property type="match status" value="1"/>
</dbReference>
<dbReference type="SMART" id="SM00382">
    <property type="entry name" value="AAA"/>
    <property type="match status" value="1"/>
</dbReference>
<dbReference type="PANTHER" id="PTHR24220:SF86">
    <property type="entry name" value="ABC TRANSPORTER ABCH.1"/>
    <property type="match status" value="1"/>
</dbReference>
<dbReference type="EMBL" id="BAAAVS010000017">
    <property type="protein sequence ID" value="GAA3030478.1"/>
    <property type="molecule type" value="Genomic_DNA"/>
</dbReference>
<gene>
    <name evidence="5" type="ORF">GCM10010528_09860</name>
</gene>
<reference evidence="6" key="1">
    <citation type="journal article" date="2019" name="Int. J. Syst. Evol. Microbiol.">
        <title>The Global Catalogue of Microorganisms (GCM) 10K type strain sequencing project: providing services to taxonomists for standard genome sequencing and annotation.</title>
        <authorList>
            <consortium name="The Broad Institute Genomics Platform"/>
            <consortium name="The Broad Institute Genome Sequencing Center for Infectious Disease"/>
            <person name="Wu L."/>
            <person name="Ma J."/>
        </authorList>
    </citation>
    <scope>NUCLEOTIDE SEQUENCE [LARGE SCALE GENOMIC DNA]</scope>
    <source>
        <strain evidence="6">JCM 14234</strain>
    </source>
</reference>
<dbReference type="InterPro" id="IPR027417">
    <property type="entry name" value="P-loop_NTPase"/>
</dbReference>
<dbReference type="Pfam" id="PF00005">
    <property type="entry name" value="ABC_tran"/>
    <property type="match status" value="1"/>
</dbReference>
<evidence type="ECO:0000259" key="4">
    <source>
        <dbReference type="PROSITE" id="PS50893"/>
    </source>
</evidence>
<dbReference type="Gene3D" id="3.40.50.300">
    <property type="entry name" value="P-loop containing nucleotide triphosphate hydrolases"/>
    <property type="match status" value="1"/>
</dbReference>
<dbReference type="GO" id="GO:0005524">
    <property type="term" value="F:ATP binding"/>
    <property type="evidence" value="ECO:0007669"/>
    <property type="project" value="UniProtKB-KW"/>
</dbReference>
<dbReference type="SUPFAM" id="SSF52540">
    <property type="entry name" value="P-loop containing nucleoside triphosphate hydrolases"/>
    <property type="match status" value="1"/>
</dbReference>
<dbReference type="PANTHER" id="PTHR24220">
    <property type="entry name" value="IMPORT ATP-BINDING PROTEIN"/>
    <property type="match status" value="1"/>
</dbReference>
<keyword evidence="1" id="KW-0813">Transport</keyword>
<proteinExistence type="predicted"/>
<dbReference type="RefSeq" id="WP_290713490.1">
    <property type="nucleotide sequence ID" value="NZ_BAAAVS010000017.1"/>
</dbReference>
<feature type="domain" description="ABC transporter" evidence="4">
    <location>
        <begin position="2"/>
        <end position="232"/>
    </location>
</feature>
<name>A0ABP6L6L6_9ACTN</name>
<dbReference type="InterPro" id="IPR017911">
    <property type="entry name" value="MacB-like_ATP-bd"/>
</dbReference>
<evidence type="ECO:0000256" key="1">
    <source>
        <dbReference type="ARBA" id="ARBA00022448"/>
    </source>
</evidence>
<evidence type="ECO:0000313" key="6">
    <source>
        <dbReference type="Proteomes" id="UP001501035"/>
    </source>
</evidence>
<keyword evidence="3 5" id="KW-0067">ATP-binding</keyword>
<dbReference type="PROSITE" id="PS50893">
    <property type="entry name" value="ABC_TRANSPORTER_2"/>
    <property type="match status" value="1"/>
</dbReference>
<dbReference type="InterPro" id="IPR003439">
    <property type="entry name" value="ABC_transporter-like_ATP-bd"/>
</dbReference>
<dbReference type="InterPro" id="IPR017871">
    <property type="entry name" value="ABC_transporter-like_CS"/>
</dbReference>